<organism evidence="3 6">
    <name type="scientific">Staphylococcus gallinarum</name>
    <dbReference type="NCBI Taxonomy" id="1293"/>
    <lineage>
        <taxon>Bacteria</taxon>
        <taxon>Bacillati</taxon>
        <taxon>Bacillota</taxon>
        <taxon>Bacilli</taxon>
        <taxon>Bacillales</taxon>
        <taxon>Staphylococcaceae</taxon>
        <taxon>Staphylococcus</taxon>
    </lineage>
</organism>
<evidence type="ECO:0000313" key="2">
    <source>
        <dbReference type="EMBL" id="GEQ04358.1"/>
    </source>
</evidence>
<evidence type="ECO:0000313" key="6">
    <source>
        <dbReference type="Proteomes" id="UP000283576"/>
    </source>
</evidence>
<keyword evidence="1" id="KW-1133">Transmembrane helix</keyword>
<dbReference type="Proteomes" id="UP000283576">
    <property type="component" value="Unassembled WGS sequence"/>
</dbReference>
<accession>A0A0D0QZ44</accession>
<evidence type="ECO:0000313" key="3">
    <source>
        <dbReference type="EMBL" id="RIL42747.1"/>
    </source>
</evidence>
<keyword evidence="7" id="KW-1185">Reference proteome</keyword>
<evidence type="ECO:0000313" key="4">
    <source>
        <dbReference type="EMBL" id="SUM31818.1"/>
    </source>
</evidence>
<evidence type="ECO:0000256" key="1">
    <source>
        <dbReference type="SAM" id="Phobius"/>
    </source>
</evidence>
<dbReference type="InterPro" id="IPR049500">
    <property type="entry name" value="Peptidase_M50B-like"/>
</dbReference>
<protein>
    <submittedName>
        <fullName evidence="3">M50 family peptidase</fullName>
    </submittedName>
    <submittedName>
        <fullName evidence="2">Membrane protein</fullName>
    </submittedName>
    <submittedName>
        <fullName evidence="4">Membrane spanning protein</fullName>
    </submittedName>
</protein>
<feature type="transmembrane region" description="Helical" evidence="1">
    <location>
        <begin position="148"/>
        <end position="167"/>
    </location>
</feature>
<sequence>MTYIHDFFSSTIQLNIFSVIVVALLYIVIHNYRHKPFNRFLDIYLNYIPVLTHEFGHILFNKLSNGKAKDLVIVASPRERAETSQQGYAITQSTSRIGQAITTFGGYIMPPLMLLIGFAAIKSTYPSLFIAAYLVIFIYFVILTSRKLLPTLIILVLIIVLYCLFHSDNQLMMTYVVTFTYHFIIAVLLGEVLQSSWTIARLTFSGHSVTWDGSTLKDLTHIPTVIFSLIWIGINLFVVYLLITNYLFNG</sequence>
<dbReference type="Proteomes" id="UP000255277">
    <property type="component" value="Unassembled WGS sequence"/>
</dbReference>
<reference evidence="2 7" key="3">
    <citation type="submission" date="2019-07" db="EMBL/GenBank/DDBJ databases">
        <title>Whole genome shotgun sequence of Staphylococcus gallinarum NBRC 109767.</title>
        <authorList>
            <person name="Hosoyama A."/>
            <person name="Uohara A."/>
            <person name="Ohji S."/>
            <person name="Ichikawa N."/>
        </authorList>
    </citation>
    <scope>NUCLEOTIDE SEQUENCE [LARGE SCALE GENOMIC DNA]</scope>
    <source>
        <strain evidence="2 7">NBRC 109767</strain>
    </source>
</reference>
<feature type="transmembrane region" description="Helical" evidence="1">
    <location>
        <begin position="127"/>
        <end position="143"/>
    </location>
</feature>
<dbReference type="OrthoDB" id="2408397at2"/>
<proteinExistence type="predicted"/>
<feature type="transmembrane region" description="Helical" evidence="1">
    <location>
        <begin position="173"/>
        <end position="193"/>
    </location>
</feature>
<reference evidence="3 6" key="1">
    <citation type="journal article" date="2016" name="Front. Microbiol.">
        <title>Comprehensive Phylogenetic Analysis of Bovine Non-aureus Staphylococci Species Based on Whole-Genome Sequencing.</title>
        <authorList>
            <person name="Naushad S."/>
            <person name="Barkema H.W."/>
            <person name="Luby C."/>
            <person name="Condas L.A."/>
            <person name="Nobrega D.B."/>
            <person name="Carson D.A."/>
            <person name="De Buck J."/>
        </authorList>
    </citation>
    <scope>NUCLEOTIDE SEQUENCE [LARGE SCALE GENOMIC DNA]</scope>
    <source>
        <strain evidence="3 6">SNUC 1388</strain>
    </source>
</reference>
<feature type="transmembrane region" description="Helical" evidence="1">
    <location>
        <begin position="100"/>
        <end position="121"/>
    </location>
</feature>
<dbReference type="EMBL" id="QXRZ01000004">
    <property type="protein sequence ID" value="RIL42747.1"/>
    <property type="molecule type" value="Genomic_DNA"/>
</dbReference>
<feature type="transmembrane region" description="Helical" evidence="1">
    <location>
        <begin position="225"/>
        <end position="248"/>
    </location>
</feature>
<gene>
    <name evidence="3" type="ORF">BUZ01_07755</name>
    <name evidence="4" type="ORF">NCTC12195_01254</name>
    <name evidence="2" type="ORF">SGA02_01860</name>
</gene>
<name>A0A0D0QZ44_STAGA</name>
<keyword evidence="1" id="KW-0472">Membrane</keyword>
<dbReference type="EMBL" id="BKAX01000001">
    <property type="protein sequence ID" value="GEQ04358.1"/>
    <property type="molecule type" value="Genomic_DNA"/>
</dbReference>
<dbReference type="Proteomes" id="UP000321057">
    <property type="component" value="Unassembled WGS sequence"/>
</dbReference>
<feature type="transmembrane region" description="Helical" evidence="1">
    <location>
        <begin position="12"/>
        <end position="29"/>
    </location>
</feature>
<reference evidence="4 5" key="2">
    <citation type="submission" date="2018-06" db="EMBL/GenBank/DDBJ databases">
        <authorList>
            <consortium name="Pathogen Informatics"/>
            <person name="Doyle S."/>
        </authorList>
    </citation>
    <scope>NUCLEOTIDE SEQUENCE [LARGE SCALE GENOMIC DNA]</scope>
    <source>
        <strain evidence="4 5">NCTC12195</strain>
    </source>
</reference>
<keyword evidence="1" id="KW-0812">Transmembrane</keyword>
<dbReference type="AlphaFoldDB" id="A0A0D0QZ44"/>
<dbReference type="Pfam" id="PF13398">
    <property type="entry name" value="Peptidase_M50B"/>
    <property type="match status" value="1"/>
</dbReference>
<evidence type="ECO:0000313" key="7">
    <source>
        <dbReference type="Proteomes" id="UP000321057"/>
    </source>
</evidence>
<evidence type="ECO:0000313" key="5">
    <source>
        <dbReference type="Proteomes" id="UP000255277"/>
    </source>
</evidence>
<dbReference type="RefSeq" id="WP_042738115.1">
    <property type="nucleotide sequence ID" value="NZ_BKAX01000001.1"/>
</dbReference>
<dbReference type="EMBL" id="UHDK01000001">
    <property type="protein sequence ID" value="SUM31818.1"/>
    <property type="molecule type" value="Genomic_DNA"/>
</dbReference>